<dbReference type="Proteomes" id="UP000051373">
    <property type="component" value="Unassembled WGS sequence"/>
</dbReference>
<evidence type="ECO:0000256" key="3">
    <source>
        <dbReference type="PROSITE-ProRule" id="PRU00339"/>
    </source>
</evidence>
<gene>
    <name evidence="4" type="ORF">AMJ83_09475</name>
</gene>
<protein>
    <submittedName>
        <fullName evidence="4">Uncharacterized protein</fullName>
    </submittedName>
</protein>
<dbReference type="PANTHER" id="PTHR44943:SF8">
    <property type="entry name" value="TPR REPEAT-CONTAINING PROTEIN MJ0263"/>
    <property type="match status" value="1"/>
</dbReference>
<sequence>MPKRHLLVILLLSVGLHCARKEERIMNARKFINEWNYDRALTEIISFRNAKDSEIQYLLGYIYLRKNEYAEAIGYFQSSLAKDTTFKDSIINAYNILSQNAIRINDPQRALFLYQEIAKLVPEYEQASNLFLIGDLSYESNNYEAAVRAYTRALQIDSTSSEAKRVKPSLIRALAATGNFLLAQEMAEAEYERLKTAANLLLLSEIKLSMGVRHFELGRLDSAEIYLGHIIANQEPKSMLDDAYYYTAEIYYMRESYDAALELYKKVLRLDPYQKGEMTKKAKERIREIKEKK</sequence>
<accession>A0A0S8FQC4</accession>
<dbReference type="AlphaFoldDB" id="A0A0S8FQC4"/>
<evidence type="ECO:0000256" key="1">
    <source>
        <dbReference type="ARBA" id="ARBA00022737"/>
    </source>
</evidence>
<feature type="repeat" description="TPR" evidence="3">
    <location>
        <begin position="241"/>
        <end position="274"/>
    </location>
</feature>
<dbReference type="InterPro" id="IPR019734">
    <property type="entry name" value="TPR_rpt"/>
</dbReference>
<dbReference type="EMBL" id="LJUJ01000023">
    <property type="protein sequence ID" value="KPK62887.1"/>
    <property type="molecule type" value="Genomic_DNA"/>
</dbReference>
<dbReference type="SMART" id="SM00028">
    <property type="entry name" value="TPR"/>
    <property type="match status" value="4"/>
</dbReference>
<comment type="caution">
    <text evidence="4">The sequence shown here is derived from an EMBL/GenBank/DDBJ whole genome shotgun (WGS) entry which is preliminary data.</text>
</comment>
<dbReference type="SUPFAM" id="SSF48452">
    <property type="entry name" value="TPR-like"/>
    <property type="match status" value="1"/>
</dbReference>
<keyword evidence="2 3" id="KW-0802">TPR repeat</keyword>
<dbReference type="InterPro" id="IPR013105">
    <property type="entry name" value="TPR_2"/>
</dbReference>
<dbReference type="PROSITE" id="PS50293">
    <property type="entry name" value="TPR_REGION"/>
    <property type="match status" value="1"/>
</dbReference>
<evidence type="ECO:0000256" key="2">
    <source>
        <dbReference type="ARBA" id="ARBA00022803"/>
    </source>
</evidence>
<dbReference type="Gene3D" id="1.25.40.10">
    <property type="entry name" value="Tetratricopeptide repeat domain"/>
    <property type="match status" value="3"/>
</dbReference>
<keyword evidence="1" id="KW-0677">Repeat</keyword>
<dbReference type="STRING" id="1703779.AMJ83_09475"/>
<reference evidence="4 5" key="1">
    <citation type="journal article" date="2015" name="Microbiome">
        <title>Genomic resolution of linkages in carbon, nitrogen, and sulfur cycling among widespread estuary sediment bacteria.</title>
        <authorList>
            <person name="Baker B.J."/>
            <person name="Lazar C.S."/>
            <person name="Teske A.P."/>
            <person name="Dick G.J."/>
        </authorList>
    </citation>
    <scope>NUCLEOTIDE SEQUENCE [LARGE SCALE GENOMIC DNA]</scope>
    <source>
        <strain evidence="4">SM23_42</strain>
    </source>
</reference>
<dbReference type="InterPro" id="IPR051685">
    <property type="entry name" value="Ycf3/AcsC/BcsC/TPR_MFPF"/>
</dbReference>
<evidence type="ECO:0000313" key="4">
    <source>
        <dbReference type="EMBL" id="KPK62887.1"/>
    </source>
</evidence>
<dbReference type="PROSITE" id="PS50005">
    <property type="entry name" value="TPR"/>
    <property type="match status" value="3"/>
</dbReference>
<feature type="repeat" description="TPR" evidence="3">
    <location>
        <begin position="53"/>
        <end position="86"/>
    </location>
</feature>
<dbReference type="Pfam" id="PF13432">
    <property type="entry name" value="TPR_16"/>
    <property type="match status" value="2"/>
</dbReference>
<proteinExistence type="predicted"/>
<dbReference type="PANTHER" id="PTHR44943">
    <property type="entry name" value="CELLULOSE SYNTHASE OPERON PROTEIN C"/>
    <property type="match status" value="1"/>
</dbReference>
<name>A0A0S8FQC4_UNCW3</name>
<feature type="repeat" description="TPR" evidence="3">
    <location>
        <begin position="127"/>
        <end position="160"/>
    </location>
</feature>
<dbReference type="InterPro" id="IPR011990">
    <property type="entry name" value="TPR-like_helical_dom_sf"/>
</dbReference>
<organism evidence="4 5">
    <name type="scientific">candidate division WOR_3 bacterium SM23_42</name>
    <dbReference type="NCBI Taxonomy" id="1703779"/>
    <lineage>
        <taxon>Bacteria</taxon>
        <taxon>Bacteria division WOR-3</taxon>
    </lineage>
</organism>
<dbReference type="Pfam" id="PF07719">
    <property type="entry name" value="TPR_2"/>
    <property type="match status" value="1"/>
</dbReference>
<evidence type="ECO:0000313" key="5">
    <source>
        <dbReference type="Proteomes" id="UP000051373"/>
    </source>
</evidence>